<keyword evidence="5" id="KW-1185">Reference proteome</keyword>
<dbReference type="OrthoDB" id="1902587at2759"/>
<gene>
    <name evidence="4" type="ORF">A3770_01p00290</name>
</gene>
<accession>A0A5B8MBN5</accession>
<proteinExistence type="predicted"/>
<dbReference type="PROSITE" id="PS50059">
    <property type="entry name" value="FKBP_PPIASE"/>
    <property type="match status" value="1"/>
</dbReference>
<dbReference type="EC" id="5.2.1.8" evidence="1"/>
<organism evidence="4 5">
    <name type="scientific">Chloropicon primus</name>
    <dbReference type="NCBI Taxonomy" id="1764295"/>
    <lineage>
        <taxon>Eukaryota</taxon>
        <taxon>Viridiplantae</taxon>
        <taxon>Chlorophyta</taxon>
        <taxon>Chloropicophyceae</taxon>
        <taxon>Chloropicales</taxon>
        <taxon>Chloropicaceae</taxon>
        <taxon>Chloropicon</taxon>
    </lineage>
</organism>
<evidence type="ECO:0000313" key="4">
    <source>
        <dbReference type="EMBL" id="QDZ17511.1"/>
    </source>
</evidence>
<dbReference type="Pfam" id="PF00254">
    <property type="entry name" value="FKBP_C"/>
    <property type="match status" value="1"/>
</dbReference>
<evidence type="ECO:0000313" key="5">
    <source>
        <dbReference type="Proteomes" id="UP000316726"/>
    </source>
</evidence>
<dbReference type="PANTHER" id="PTHR47598">
    <property type="entry name" value="PEPTIDYL-PROLYL CIS-TRANS ISOMERASE FKBP17-2, CHLOROPLASTIC"/>
    <property type="match status" value="1"/>
</dbReference>
<protein>
    <recommendedName>
        <fullName evidence="1">peptidylprolyl isomerase</fullName>
        <ecNumber evidence="1">5.2.1.8</ecNumber>
    </recommendedName>
</protein>
<dbReference type="SUPFAM" id="SSF54534">
    <property type="entry name" value="FKBP-like"/>
    <property type="match status" value="1"/>
</dbReference>
<comment type="catalytic activity">
    <reaction evidence="1">
        <text>[protein]-peptidylproline (omega=180) = [protein]-peptidylproline (omega=0)</text>
        <dbReference type="Rhea" id="RHEA:16237"/>
        <dbReference type="Rhea" id="RHEA-COMP:10747"/>
        <dbReference type="Rhea" id="RHEA-COMP:10748"/>
        <dbReference type="ChEBI" id="CHEBI:83833"/>
        <dbReference type="ChEBI" id="CHEBI:83834"/>
        <dbReference type="EC" id="5.2.1.8"/>
    </reaction>
</comment>
<keyword evidence="1 4" id="KW-0413">Isomerase</keyword>
<evidence type="ECO:0000256" key="2">
    <source>
        <dbReference type="SAM" id="MobiDB-lite"/>
    </source>
</evidence>
<keyword evidence="1" id="KW-0697">Rotamase</keyword>
<dbReference type="InterPro" id="IPR053111">
    <property type="entry name" value="Chloro_FKBP-type_PPIase"/>
</dbReference>
<evidence type="ECO:0000259" key="3">
    <source>
        <dbReference type="PROSITE" id="PS50059"/>
    </source>
</evidence>
<dbReference type="AlphaFoldDB" id="A0A5B8MBN5"/>
<feature type="domain" description="PPIase FKBP-type" evidence="3">
    <location>
        <begin position="155"/>
        <end position="258"/>
    </location>
</feature>
<dbReference type="EMBL" id="CP031034">
    <property type="protein sequence ID" value="QDZ17511.1"/>
    <property type="molecule type" value="Genomic_DNA"/>
</dbReference>
<dbReference type="GO" id="GO:0009507">
    <property type="term" value="C:chloroplast"/>
    <property type="evidence" value="ECO:0007669"/>
    <property type="project" value="TreeGrafter"/>
</dbReference>
<dbReference type="InterPro" id="IPR046357">
    <property type="entry name" value="PPIase_dom_sf"/>
</dbReference>
<dbReference type="PANTHER" id="PTHR47598:SF1">
    <property type="entry name" value="PEPTIDYL-PROLYL CIS-TRANS ISOMERASE FKBP17-2, CHLOROPLASTIC"/>
    <property type="match status" value="1"/>
</dbReference>
<dbReference type="Gene3D" id="3.10.50.40">
    <property type="match status" value="1"/>
</dbReference>
<sequence>MEGLGTRAWGGAGRRGKTQATTTTTRRRTRGREGEAKGRRHGKAWSTNDGEEGEGQGRGEQSVRTRGRTPSVRKADSTDAVSTFLTRRFGLAGGLAWVGVLAFGVISEQVKTRLEVKREFETTVDVGADAEVVKTESGIAYQDVKLGGGQTPRRGDLVVVQYKAEVEGVGTYEDTRKNTKAGAAFVFGSRPLPPGLPLGFEEVLSTMKVGGKRIAEVPPSLGFGDEVTFIPSKLRKGDTVEIPPNSTIKYEVELTRVSIPPS</sequence>
<dbReference type="Proteomes" id="UP000316726">
    <property type="component" value="Chromosome 1"/>
</dbReference>
<dbReference type="STRING" id="1764295.A0A5B8MBN5"/>
<reference evidence="4 5" key="1">
    <citation type="submission" date="2018-07" db="EMBL/GenBank/DDBJ databases">
        <title>The complete nuclear genome of the prasinophyte Chloropicon primus (CCMP1205).</title>
        <authorList>
            <person name="Pombert J.-F."/>
            <person name="Otis C."/>
            <person name="Turmel M."/>
            <person name="Lemieux C."/>
        </authorList>
    </citation>
    <scope>NUCLEOTIDE SEQUENCE [LARGE SCALE GENOMIC DNA]</scope>
    <source>
        <strain evidence="4 5">CCMP1205</strain>
    </source>
</reference>
<feature type="region of interest" description="Disordered" evidence="2">
    <location>
        <begin position="1"/>
        <end position="79"/>
    </location>
</feature>
<dbReference type="GO" id="GO:0003755">
    <property type="term" value="F:peptidyl-prolyl cis-trans isomerase activity"/>
    <property type="evidence" value="ECO:0007669"/>
    <property type="project" value="UniProtKB-KW"/>
</dbReference>
<name>A0A5B8MBN5_9CHLO</name>
<evidence type="ECO:0000256" key="1">
    <source>
        <dbReference type="PROSITE-ProRule" id="PRU00277"/>
    </source>
</evidence>
<dbReference type="InterPro" id="IPR001179">
    <property type="entry name" value="PPIase_FKBP_dom"/>
</dbReference>